<keyword evidence="3" id="KW-1185">Reference proteome</keyword>
<protein>
    <submittedName>
        <fullName evidence="2">Uncharacterized protein</fullName>
    </submittedName>
</protein>
<evidence type="ECO:0000256" key="1">
    <source>
        <dbReference type="SAM" id="MobiDB-lite"/>
    </source>
</evidence>
<dbReference type="Proteomes" id="UP000002194">
    <property type="component" value="Chromosome"/>
</dbReference>
<organism evidence="2 3">
    <name type="scientific">Nitratidesulfovibrio vulgaris (strain ATCC 29579 / DSM 644 / CCUG 34227 / NCIMB 8303 / VKM B-1760 / Hildenborough)</name>
    <name type="common">Desulfovibrio vulgaris</name>
    <dbReference type="NCBI Taxonomy" id="882"/>
    <lineage>
        <taxon>Bacteria</taxon>
        <taxon>Pseudomonadati</taxon>
        <taxon>Thermodesulfobacteriota</taxon>
        <taxon>Desulfovibrionia</taxon>
        <taxon>Desulfovibrionales</taxon>
        <taxon>Desulfovibrionaceae</taxon>
        <taxon>Nitratidesulfovibrio</taxon>
    </lineage>
</organism>
<name>Q727M9_NITV2</name>
<accession>Q727M9</accession>
<dbReference type="EMBL" id="AE017285">
    <property type="protein sequence ID" value="AAS97298.1"/>
    <property type="molecule type" value="Genomic_DNA"/>
</dbReference>
<evidence type="ECO:0000313" key="2">
    <source>
        <dbReference type="EMBL" id="AAS97298.1"/>
    </source>
</evidence>
<proteinExistence type="predicted"/>
<dbReference type="EnsemblBacteria" id="AAS97298">
    <property type="protein sequence ID" value="AAS97298"/>
    <property type="gene ID" value="DVU_2826"/>
</dbReference>
<dbReference type="STRING" id="882.DVU_2826"/>
<reference evidence="2 3" key="1">
    <citation type="journal article" date="2004" name="Nat. Biotechnol.">
        <title>The genome sequence of the anaerobic, sulfate-reducing bacterium Desulfovibrio vulgaris Hildenborough.</title>
        <authorList>
            <person name="Heidelberg J.F."/>
            <person name="Seshadri R."/>
            <person name="Haveman S.A."/>
            <person name="Hemme C.L."/>
            <person name="Paulsen I.T."/>
            <person name="Kolonay J.F."/>
            <person name="Eisen J.A."/>
            <person name="Ward N."/>
            <person name="Methe B."/>
            <person name="Brinkac L.M."/>
            <person name="Daugherty S.C."/>
            <person name="Deboy R.T."/>
            <person name="Dodson R.J."/>
            <person name="Durkin A.S."/>
            <person name="Madupu R."/>
            <person name="Nelson W.C."/>
            <person name="Sullivan S.A."/>
            <person name="Fouts D."/>
            <person name="Haft D.H."/>
            <person name="Selengut J."/>
            <person name="Peterson J.D."/>
            <person name="Davidsen T.M."/>
            <person name="Zafar N."/>
            <person name="Zhou L."/>
            <person name="Radune D."/>
            <person name="Dimitrov G."/>
            <person name="Hance M."/>
            <person name="Tran K."/>
            <person name="Khouri H."/>
            <person name="Gill J."/>
            <person name="Utterback T.R."/>
            <person name="Feldblyum T.V."/>
            <person name="Wall J.D."/>
            <person name="Voordouw G."/>
            <person name="Fraser C.M."/>
        </authorList>
    </citation>
    <scope>NUCLEOTIDE SEQUENCE [LARGE SCALE GENOMIC DNA]</scope>
    <source>
        <strain evidence="3">ATCC 29579 / DSM 644 / NCIMB 8303 / VKM B-1760 / Hildenborough</strain>
    </source>
</reference>
<feature type="region of interest" description="Disordered" evidence="1">
    <location>
        <begin position="1"/>
        <end position="27"/>
    </location>
</feature>
<evidence type="ECO:0000313" key="3">
    <source>
        <dbReference type="Proteomes" id="UP000002194"/>
    </source>
</evidence>
<dbReference type="HOGENOM" id="CLU_2069349_0_0_7"/>
<gene>
    <name evidence="2" type="ordered locus">DVU_2826</name>
</gene>
<dbReference type="KEGG" id="dvu:DVU_2826"/>
<dbReference type="PaxDb" id="882-DVU_2826"/>
<dbReference type="AlphaFoldDB" id="Q727M9"/>
<sequence>MTPLWPVTGATRRPTDQADKKTCRRSSPARLSFKIRILIQTQRHFKSTLRHIHLHYMLQQAYIKESPSTSCVKRVAPLSAARRDPRTTRLKKMLCRLILPNCISAGIGKMDMTLRITP</sequence>